<dbReference type="AlphaFoldDB" id="A0A024SBK5"/>
<dbReference type="EMBL" id="KI911148">
    <property type="protein sequence ID" value="ETS01572.1"/>
    <property type="molecule type" value="Genomic_DNA"/>
</dbReference>
<reference evidence="2" key="1">
    <citation type="journal article" date="2013" name="Ind. Biotechnol.">
        <title>Comparative genomics analysis of Trichoderma reesei strains.</title>
        <authorList>
            <person name="Koike H."/>
            <person name="Aerts A."/>
            <person name="LaButti K."/>
            <person name="Grigoriev I.V."/>
            <person name="Baker S.E."/>
        </authorList>
    </citation>
    <scope>NUCLEOTIDE SEQUENCE [LARGE SCALE GENOMIC DNA]</scope>
    <source>
        <strain evidence="2">ATCC 56765 / BCRC 32924 / NRRL 11460 / Rut C-30</strain>
    </source>
</reference>
<name>A0A024SBK5_HYPJR</name>
<proteinExistence type="predicted"/>
<dbReference type="Proteomes" id="UP000024376">
    <property type="component" value="Unassembled WGS sequence"/>
</dbReference>
<protein>
    <submittedName>
        <fullName evidence="1">Uncharacterized protein</fullName>
    </submittedName>
</protein>
<dbReference type="HOGENOM" id="CLU_2361243_0_0_1"/>
<evidence type="ECO:0000313" key="2">
    <source>
        <dbReference type="Proteomes" id="UP000024376"/>
    </source>
</evidence>
<organism evidence="1 2">
    <name type="scientific">Hypocrea jecorina (strain ATCC 56765 / BCRC 32924 / NRRL 11460 / Rut C-30)</name>
    <name type="common">Trichoderma reesei</name>
    <dbReference type="NCBI Taxonomy" id="1344414"/>
    <lineage>
        <taxon>Eukaryota</taxon>
        <taxon>Fungi</taxon>
        <taxon>Dikarya</taxon>
        <taxon>Ascomycota</taxon>
        <taxon>Pezizomycotina</taxon>
        <taxon>Sordariomycetes</taxon>
        <taxon>Hypocreomycetidae</taxon>
        <taxon>Hypocreales</taxon>
        <taxon>Hypocreaceae</taxon>
        <taxon>Trichoderma</taxon>
    </lineage>
</organism>
<evidence type="ECO:0000313" key="1">
    <source>
        <dbReference type="EMBL" id="ETS01572.1"/>
    </source>
</evidence>
<accession>A0A024SBK5</accession>
<sequence length="96" mass="10937">MTLERTTLSNYRDSTPGICIYKTKQTILIQQNQQVMALLAQWFKLDDFQHVGAYKEAASSIRGGSAGSMLAKHREAEHERAVFLYDMVDISPRETE</sequence>
<gene>
    <name evidence="1" type="ORF">M419DRAFT_119238</name>
</gene>
<dbReference type="KEGG" id="trr:M419DRAFT_119238"/>